<dbReference type="PANTHER" id="PTHR42850">
    <property type="entry name" value="METALLOPHOSPHOESTERASE"/>
    <property type="match status" value="1"/>
</dbReference>
<evidence type="ECO:0000313" key="4">
    <source>
        <dbReference type="Proteomes" id="UP000517106"/>
    </source>
</evidence>
<name>A0A7W3YM81_9LACO</name>
<dbReference type="PANTHER" id="PTHR42850:SF2">
    <property type="entry name" value="BLL5683 PROTEIN"/>
    <property type="match status" value="1"/>
</dbReference>
<proteinExistence type="inferred from homology"/>
<dbReference type="PIRSF" id="PIRSF000883">
    <property type="entry name" value="Pesterase_MJ0912"/>
    <property type="match status" value="1"/>
</dbReference>
<dbReference type="SUPFAM" id="SSF56300">
    <property type="entry name" value="Metallo-dependent phosphatases"/>
    <property type="match status" value="1"/>
</dbReference>
<dbReference type="Pfam" id="PF12850">
    <property type="entry name" value="Metallophos_2"/>
    <property type="match status" value="1"/>
</dbReference>
<dbReference type="RefSeq" id="WP_182595436.1">
    <property type="nucleotide sequence ID" value="NZ_JACIVA010000037.1"/>
</dbReference>
<sequence length="283" mass="32715">MRKRIAVFSDIHGNLSALQAMYQDSIKQHAEEYWFIGDLLMPGPSVEAIWDIFQKMNPTVVVRGNWDDLVVRGARGMMDMERPSHIYFARLAQYVAEHVSPTVINTIASWPLHVTKRVGALNFGVSHNLPWLNMGQALFPTQETANFDKLFNIAGEPVDVAIYAHVHHDLLRYASDERVILNPGAVGEPFNHWQPLQRDLRAHYLMLEVDETGLAETSFRHVSYNREREKEIAAQSDVPYKELYQKMMVTGRAYTHDDELLTKYNKQFNYADEYRNYAKKINS</sequence>
<dbReference type="InterPro" id="IPR024654">
    <property type="entry name" value="Calcineurin-like_PHP_lpxH"/>
</dbReference>
<protein>
    <submittedName>
        <fullName evidence="3">Metallophosphoesterase family protein</fullName>
    </submittedName>
</protein>
<dbReference type="Proteomes" id="UP000517106">
    <property type="component" value="Unassembled WGS sequence"/>
</dbReference>
<dbReference type="InterPro" id="IPR011152">
    <property type="entry name" value="Pesterase_MJ0912"/>
</dbReference>
<evidence type="ECO:0000313" key="3">
    <source>
        <dbReference type="EMBL" id="MBB1096828.1"/>
    </source>
</evidence>
<dbReference type="InterPro" id="IPR029052">
    <property type="entry name" value="Metallo-depent_PP-like"/>
</dbReference>
<dbReference type="GO" id="GO:0005737">
    <property type="term" value="C:cytoplasm"/>
    <property type="evidence" value="ECO:0007669"/>
    <property type="project" value="TreeGrafter"/>
</dbReference>
<dbReference type="GO" id="GO:0016791">
    <property type="term" value="F:phosphatase activity"/>
    <property type="evidence" value="ECO:0007669"/>
    <property type="project" value="TreeGrafter"/>
</dbReference>
<gene>
    <name evidence="3" type="ORF">H5S09_02535</name>
</gene>
<dbReference type="AlphaFoldDB" id="A0A7W3YM81"/>
<reference evidence="3 4" key="1">
    <citation type="submission" date="2020-07" db="EMBL/GenBank/DDBJ databases">
        <title>Description of Limosilactobacillus balticus sp. nov., Limosilactobacillus agrestis sp. nov., Limosilactobacillus albertensis sp. nov., Limosilactobacillus rudii sp. nov., Limosilactobacillus fastidiosus sp. nov., five novel Limosilactobacillus species isolated from the vertebrate gastrointestinal tract, and proposal of 6 subspecies of Limosilactobacillus reuteri adapted to the gastrointestinal tract of specific vertebrate hosts.</title>
        <authorList>
            <person name="Li F."/>
            <person name="Cheng C."/>
            <person name="Zheng J."/>
            <person name="Quevedo R.M."/>
            <person name="Li J."/>
            <person name="Roos S."/>
            <person name="Gaenzle M.G."/>
            <person name="Walter J."/>
        </authorList>
    </citation>
    <scope>NUCLEOTIDE SEQUENCE [LARGE SCALE GENOMIC DNA]</scope>
    <source>
        <strain evidence="3 4">STM2_1</strain>
    </source>
</reference>
<evidence type="ECO:0000256" key="1">
    <source>
        <dbReference type="ARBA" id="ARBA00008950"/>
    </source>
</evidence>
<comment type="similarity">
    <text evidence="1">Belongs to the metallophosphoesterase superfamily. YfcE family.</text>
</comment>
<dbReference type="EMBL" id="JACIVA010000037">
    <property type="protein sequence ID" value="MBB1096828.1"/>
    <property type="molecule type" value="Genomic_DNA"/>
</dbReference>
<dbReference type="Gene3D" id="3.60.21.10">
    <property type="match status" value="1"/>
</dbReference>
<accession>A0A7W3YM81</accession>
<dbReference type="InterPro" id="IPR050126">
    <property type="entry name" value="Ap4A_hydrolase"/>
</dbReference>
<comment type="caution">
    <text evidence="3">The sequence shown here is derived from an EMBL/GenBank/DDBJ whole genome shotgun (WGS) entry which is preliminary data.</text>
</comment>
<feature type="domain" description="Calcineurin-like phosphoesterase" evidence="2">
    <location>
        <begin position="4"/>
        <end position="197"/>
    </location>
</feature>
<organism evidence="3 4">
    <name type="scientific">Limosilactobacillus rudii</name>
    <dbReference type="NCBI Taxonomy" id="2759755"/>
    <lineage>
        <taxon>Bacteria</taxon>
        <taxon>Bacillati</taxon>
        <taxon>Bacillota</taxon>
        <taxon>Bacilli</taxon>
        <taxon>Lactobacillales</taxon>
        <taxon>Lactobacillaceae</taxon>
        <taxon>Limosilactobacillus</taxon>
    </lineage>
</organism>
<keyword evidence="4" id="KW-1185">Reference proteome</keyword>
<evidence type="ECO:0000259" key="2">
    <source>
        <dbReference type="Pfam" id="PF12850"/>
    </source>
</evidence>